<feature type="transmembrane region" description="Helical" evidence="1">
    <location>
        <begin position="141"/>
        <end position="159"/>
    </location>
</feature>
<keyword evidence="1" id="KW-1133">Transmembrane helix</keyword>
<dbReference type="OrthoDB" id="2804045at2759"/>
<dbReference type="Proteomes" id="UP000250043">
    <property type="component" value="Unassembled WGS sequence"/>
</dbReference>
<evidence type="ECO:0000256" key="1">
    <source>
        <dbReference type="SAM" id="Phobius"/>
    </source>
</evidence>
<keyword evidence="1" id="KW-0812">Transmembrane</keyword>
<feature type="transmembrane region" description="Helical" evidence="1">
    <location>
        <begin position="49"/>
        <end position="76"/>
    </location>
</feature>
<dbReference type="EMBL" id="KV722669">
    <property type="protein sequence ID" value="OCH84465.1"/>
    <property type="molecule type" value="Genomic_DNA"/>
</dbReference>
<dbReference type="AlphaFoldDB" id="A0A8E2ASK8"/>
<accession>A0A8E2ASK8</accession>
<feature type="domain" description="DUF6533" evidence="2">
    <location>
        <begin position="12"/>
        <end position="50"/>
    </location>
</feature>
<sequence length="187" mass="21306">MWCPLKWFHQPVLVFYDHITTLPREVNLIWGRKLNSVTLLFYLNRWATFMWAVVQLAEFASLDTLSVIFSAIRVYAISGGSWIWPMIVFTLSMVPVGTNLVRSLPVSLTLRFTHSASMLCILQDNYFVTAWYGVIQVPVTIGTRVCTIVADLLILIITWSKTYTTKRAADRSNVNTPITTMLLKDGV</sequence>
<dbReference type="Pfam" id="PF20151">
    <property type="entry name" value="DUF6533"/>
    <property type="match status" value="1"/>
</dbReference>
<name>A0A8E2ASK8_9APHY</name>
<gene>
    <name evidence="3" type="ORF">OBBRIDRAFT_741595</name>
</gene>
<feature type="transmembrane region" description="Helical" evidence="1">
    <location>
        <begin position="82"/>
        <end position="104"/>
    </location>
</feature>
<keyword evidence="4" id="KW-1185">Reference proteome</keyword>
<reference evidence="3 4" key="1">
    <citation type="submission" date="2016-07" db="EMBL/GenBank/DDBJ databases">
        <title>Draft genome of the white-rot fungus Obba rivulosa 3A-2.</title>
        <authorList>
            <consortium name="DOE Joint Genome Institute"/>
            <person name="Miettinen O."/>
            <person name="Riley R."/>
            <person name="Acob R."/>
            <person name="Barry K."/>
            <person name="Cullen D."/>
            <person name="De Vries R."/>
            <person name="Hainaut M."/>
            <person name="Hatakka A."/>
            <person name="Henrissat B."/>
            <person name="Hilden K."/>
            <person name="Kuo R."/>
            <person name="Labutti K."/>
            <person name="Lipzen A."/>
            <person name="Makela M.R."/>
            <person name="Sandor L."/>
            <person name="Spatafora J.W."/>
            <person name="Grigoriev I.V."/>
            <person name="Hibbett D.S."/>
        </authorList>
    </citation>
    <scope>NUCLEOTIDE SEQUENCE [LARGE SCALE GENOMIC DNA]</scope>
    <source>
        <strain evidence="3 4">3A-2</strain>
    </source>
</reference>
<organism evidence="3 4">
    <name type="scientific">Obba rivulosa</name>
    <dbReference type="NCBI Taxonomy" id="1052685"/>
    <lineage>
        <taxon>Eukaryota</taxon>
        <taxon>Fungi</taxon>
        <taxon>Dikarya</taxon>
        <taxon>Basidiomycota</taxon>
        <taxon>Agaricomycotina</taxon>
        <taxon>Agaricomycetes</taxon>
        <taxon>Polyporales</taxon>
        <taxon>Gelatoporiaceae</taxon>
        <taxon>Obba</taxon>
    </lineage>
</organism>
<proteinExistence type="predicted"/>
<protein>
    <recommendedName>
        <fullName evidence="2">DUF6533 domain-containing protein</fullName>
    </recommendedName>
</protein>
<evidence type="ECO:0000313" key="3">
    <source>
        <dbReference type="EMBL" id="OCH84465.1"/>
    </source>
</evidence>
<evidence type="ECO:0000259" key="2">
    <source>
        <dbReference type="Pfam" id="PF20151"/>
    </source>
</evidence>
<evidence type="ECO:0000313" key="4">
    <source>
        <dbReference type="Proteomes" id="UP000250043"/>
    </source>
</evidence>
<keyword evidence="1" id="KW-0472">Membrane</keyword>
<dbReference type="InterPro" id="IPR045340">
    <property type="entry name" value="DUF6533"/>
</dbReference>